<evidence type="ECO:0000256" key="1">
    <source>
        <dbReference type="SAM" id="MobiDB-lite"/>
    </source>
</evidence>
<sequence length="184" mass="20285">MADPLKPSAPRSEGVPAVPSPEAVRALDLATVRTLRREAQLEESDLSYLRRLLQGRIDILRAESARRRDPAAGGPAPVMEQLSEILSETPAPARGGARHVTVHPPGTSRYRQRIERVLADVEWSDLPALDDAGLLAALDRLTGYEHEVSARRQELQRVADQCGAEIARRYREGEARVDDLLSGR</sequence>
<dbReference type="EMBL" id="BAABHS010000014">
    <property type="protein sequence ID" value="GAA4972017.1"/>
    <property type="molecule type" value="Genomic_DNA"/>
</dbReference>
<dbReference type="Pfam" id="PF22802">
    <property type="entry name" value="RsiG"/>
    <property type="match status" value="2"/>
</dbReference>
<keyword evidence="4" id="KW-1185">Reference proteome</keyword>
<proteinExistence type="predicted"/>
<comment type="caution">
    <text evidence="3">The sequence shown here is derived from an EMBL/GenBank/DDBJ whole genome shotgun (WGS) entry which is preliminary data.</text>
</comment>
<organism evidence="3 4">
    <name type="scientific">Yinghuangia aomiensis</name>
    <dbReference type="NCBI Taxonomy" id="676205"/>
    <lineage>
        <taxon>Bacteria</taxon>
        <taxon>Bacillati</taxon>
        <taxon>Actinomycetota</taxon>
        <taxon>Actinomycetes</taxon>
        <taxon>Kitasatosporales</taxon>
        <taxon>Streptomycetaceae</taxon>
        <taxon>Yinghuangia</taxon>
    </lineage>
</organism>
<reference evidence="4" key="1">
    <citation type="journal article" date="2019" name="Int. J. Syst. Evol. Microbiol.">
        <title>The Global Catalogue of Microorganisms (GCM) 10K type strain sequencing project: providing services to taxonomists for standard genome sequencing and annotation.</title>
        <authorList>
            <consortium name="The Broad Institute Genomics Platform"/>
            <consortium name="The Broad Institute Genome Sequencing Center for Infectious Disease"/>
            <person name="Wu L."/>
            <person name="Ma J."/>
        </authorList>
    </citation>
    <scope>NUCLEOTIDE SEQUENCE [LARGE SCALE GENOMIC DNA]</scope>
    <source>
        <strain evidence="4">JCM 17986</strain>
    </source>
</reference>
<dbReference type="RefSeq" id="WP_345677157.1">
    <property type="nucleotide sequence ID" value="NZ_BAABHS010000014.1"/>
</dbReference>
<feature type="region of interest" description="Disordered" evidence="1">
    <location>
        <begin position="1"/>
        <end position="20"/>
    </location>
</feature>
<dbReference type="Proteomes" id="UP001500466">
    <property type="component" value="Unassembled WGS sequence"/>
</dbReference>
<feature type="domain" description="RsiG-like" evidence="2">
    <location>
        <begin position="123"/>
        <end position="181"/>
    </location>
</feature>
<accession>A0ABP9HJ78</accession>
<name>A0ABP9HJ78_9ACTN</name>
<gene>
    <name evidence="3" type="ORF">GCM10023205_42550</name>
</gene>
<feature type="domain" description="RsiG-like" evidence="2">
    <location>
        <begin position="20"/>
        <end position="86"/>
    </location>
</feature>
<evidence type="ECO:0000259" key="2">
    <source>
        <dbReference type="Pfam" id="PF22802"/>
    </source>
</evidence>
<dbReference type="InterPro" id="IPR055209">
    <property type="entry name" value="RsiG-like_dom"/>
</dbReference>
<dbReference type="InterPro" id="IPR049575">
    <property type="entry name" value="RsiG-like"/>
</dbReference>
<dbReference type="CDD" id="cd21107">
    <property type="entry name" value="RsiG"/>
    <property type="match status" value="1"/>
</dbReference>
<protein>
    <submittedName>
        <fullName evidence="3">Aerial mycelium formation protein</fullName>
    </submittedName>
</protein>
<evidence type="ECO:0000313" key="3">
    <source>
        <dbReference type="EMBL" id="GAA4972017.1"/>
    </source>
</evidence>
<evidence type="ECO:0000313" key="4">
    <source>
        <dbReference type="Proteomes" id="UP001500466"/>
    </source>
</evidence>